<dbReference type="SUPFAM" id="SSF81296">
    <property type="entry name" value="E set domains"/>
    <property type="match status" value="1"/>
</dbReference>
<organism evidence="6 7">
    <name type="scientific">Clonorchis sinensis</name>
    <name type="common">Chinese liver fluke</name>
    <dbReference type="NCBI Taxonomy" id="79923"/>
    <lineage>
        <taxon>Eukaryota</taxon>
        <taxon>Metazoa</taxon>
        <taxon>Spiralia</taxon>
        <taxon>Lophotrochozoa</taxon>
        <taxon>Platyhelminthes</taxon>
        <taxon>Trematoda</taxon>
        <taxon>Digenea</taxon>
        <taxon>Opisthorchiida</taxon>
        <taxon>Opisthorchiata</taxon>
        <taxon>Opisthorchiidae</taxon>
        <taxon>Clonorchis</taxon>
    </lineage>
</organism>
<dbReference type="InterPro" id="IPR014756">
    <property type="entry name" value="Ig_E-set"/>
</dbReference>
<accession>G7Y3W5</accession>
<dbReference type="EMBL" id="DF142847">
    <property type="protein sequence ID" value="GAA47651.1"/>
    <property type="molecule type" value="Genomic_DNA"/>
</dbReference>
<dbReference type="Gene3D" id="2.60.40.770">
    <property type="match status" value="1"/>
</dbReference>
<reference key="2">
    <citation type="submission" date="2011-10" db="EMBL/GenBank/DDBJ databases">
        <title>The genome and transcriptome sequence of Clonorchis sinensis provide insights into the carcinogenic liver fluke.</title>
        <authorList>
            <person name="Wang X."/>
            <person name="Huang Y."/>
            <person name="Chen W."/>
            <person name="Liu H."/>
            <person name="Guo L."/>
            <person name="Chen Y."/>
            <person name="Luo F."/>
            <person name="Zhou W."/>
            <person name="Sun J."/>
            <person name="Mao Q."/>
            <person name="Liang P."/>
            <person name="Zhou C."/>
            <person name="Tian Y."/>
            <person name="Men J."/>
            <person name="Lv X."/>
            <person name="Huang L."/>
            <person name="Zhou J."/>
            <person name="Hu Y."/>
            <person name="Li R."/>
            <person name="Zhang F."/>
            <person name="Lei H."/>
            <person name="Li X."/>
            <person name="Hu X."/>
            <person name="Liang C."/>
            <person name="Xu J."/>
            <person name="Wu Z."/>
            <person name="Yu X."/>
        </authorList>
    </citation>
    <scope>NUCLEOTIDE SEQUENCE</scope>
    <source>
        <strain>Henan</strain>
    </source>
</reference>
<dbReference type="FunFam" id="2.60.40.770:FF:000001">
    <property type="entry name" value="NPC intracellular cholesterol transporter 2"/>
    <property type="match status" value="1"/>
</dbReference>
<dbReference type="GO" id="GO:0005576">
    <property type="term" value="C:extracellular region"/>
    <property type="evidence" value="ECO:0007669"/>
    <property type="project" value="UniProtKB-SubCell"/>
</dbReference>
<feature type="chain" id="PRO_5003506146" evidence="4">
    <location>
        <begin position="22"/>
        <end position="284"/>
    </location>
</feature>
<reference evidence="6" key="1">
    <citation type="journal article" date="2011" name="Genome Biol.">
        <title>The draft genome of the carcinogenic human liver fluke Clonorchis sinensis.</title>
        <authorList>
            <person name="Wang X."/>
            <person name="Chen W."/>
            <person name="Huang Y."/>
            <person name="Sun J."/>
            <person name="Men J."/>
            <person name="Liu H."/>
            <person name="Luo F."/>
            <person name="Guo L."/>
            <person name="Lv X."/>
            <person name="Deng C."/>
            <person name="Zhou C."/>
            <person name="Fan Y."/>
            <person name="Li X."/>
            <person name="Huang L."/>
            <person name="Hu Y."/>
            <person name="Liang C."/>
            <person name="Hu X."/>
            <person name="Xu J."/>
            <person name="Yu X."/>
        </authorList>
    </citation>
    <scope>NUCLEOTIDE SEQUENCE [LARGE SCALE GENOMIC DNA]</scope>
    <source>
        <strain evidence="6">Henan</strain>
    </source>
</reference>
<proteinExistence type="inferred from homology"/>
<keyword evidence="4" id="KW-0732">Signal</keyword>
<dbReference type="AlphaFoldDB" id="G7Y3W5"/>
<evidence type="ECO:0000256" key="1">
    <source>
        <dbReference type="ARBA" id="ARBA00004613"/>
    </source>
</evidence>
<feature type="domain" description="MD-2-related lipid-recognition" evidence="5">
    <location>
        <begin position="24"/>
        <end position="141"/>
    </location>
</feature>
<evidence type="ECO:0000256" key="2">
    <source>
        <dbReference type="ARBA" id="ARBA00006370"/>
    </source>
</evidence>
<keyword evidence="7" id="KW-1185">Reference proteome</keyword>
<sequence>MQPFSLLTFSLLSNVLCFTQALEFIDCGSEKALALSVDLTPCDTNPCVLVKGTDITLAITFQSGAFMDAGRSRVQGVYEGRYLPAKYMETDICGHLNPPCPIYGGKKYTYTVSTYVSTGFQSYMETEICGHLNPPCPIYGGKKYTYTVSTYVSTGFQPFTSCSSINDPVLEGVTTPNKANQYLFTTTCQDAPRHKKSAWQRMTHSQGQQWYHTLSDSSSTKEYDITFDVLLDAFELLRRIIRSTEDDPEYSPAVTCEAKRPHAMVRPVDLELRPMKSPLRHDIS</sequence>
<dbReference type="InterPro" id="IPR003172">
    <property type="entry name" value="ML_dom"/>
</dbReference>
<feature type="signal peptide" evidence="4">
    <location>
        <begin position="1"/>
        <end position="21"/>
    </location>
</feature>
<name>G7Y3W5_CLOSI</name>
<protein>
    <submittedName>
        <fullName evidence="6">Niemann-Pick C2 protein</fullName>
    </submittedName>
</protein>
<evidence type="ECO:0000313" key="7">
    <source>
        <dbReference type="Proteomes" id="UP000008909"/>
    </source>
</evidence>
<evidence type="ECO:0000256" key="3">
    <source>
        <dbReference type="ARBA" id="ARBA00022525"/>
    </source>
</evidence>
<comment type="similarity">
    <text evidence="2">Belongs to the NPC2 family.</text>
</comment>
<keyword evidence="3" id="KW-0964">Secreted</keyword>
<dbReference type="SMART" id="SM00737">
    <property type="entry name" value="ML"/>
    <property type="match status" value="1"/>
</dbReference>
<evidence type="ECO:0000256" key="4">
    <source>
        <dbReference type="SAM" id="SignalP"/>
    </source>
</evidence>
<comment type="subcellular location">
    <subcellularLocation>
        <location evidence="1">Secreted</location>
    </subcellularLocation>
</comment>
<dbReference type="Pfam" id="PF02221">
    <property type="entry name" value="E1_DerP2_DerF2"/>
    <property type="match status" value="1"/>
</dbReference>
<evidence type="ECO:0000259" key="5">
    <source>
        <dbReference type="SMART" id="SM00737"/>
    </source>
</evidence>
<dbReference type="Proteomes" id="UP000008909">
    <property type="component" value="Unassembled WGS sequence"/>
</dbReference>
<gene>
    <name evidence="6" type="ORF">CLF_100631</name>
</gene>
<evidence type="ECO:0000313" key="6">
    <source>
        <dbReference type="EMBL" id="GAA47651.1"/>
    </source>
</evidence>